<accession>A0AAW1SH69</accession>
<name>A0AAW1SH69_9CHLO</name>
<feature type="region of interest" description="Disordered" evidence="1">
    <location>
        <begin position="66"/>
        <end position="91"/>
    </location>
</feature>
<dbReference type="AlphaFoldDB" id="A0AAW1SH69"/>
<organism evidence="2 3">
    <name type="scientific">Apatococcus fuscideae</name>
    <dbReference type="NCBI Taxonomy" id="2026836"/>
    <lineage>
        <taxon>Eukaryota</taxon>
        <taxon>Viridiplantae</taxon>
        <taxon>Chlorophyta</taxon>
        <taxon>core chlorophytes</taxon>
        <taxon>Trebouxiophyceae</taxon>
        <taxon>Chlorellales</taxon>
        <taxon>Chlorellaceae</taxon>
        <taxon>Apatococcus</taxon>
    </lineage>
</organism>
<dbReference type="Proteomes" id="UP001485043">
    <property type="component" value="Unassembled WGS sequence"/>
</dbReference>
<gene>
    <name evidence="2" type="ORF">WJX84_012455</name>
</gene>
<reference evidence="2 3" key="1">
    <citation type="journal article" date="2024" name="Nat. Commun.">
        <title>Phylogenomics reveals the evolutionary origins of lichenization in chlorophyte algae.</title>
        <authorList>
            <person name="Puginier C."/>
            <person name="Libourel C."/>
            <person name="Otte J."/>
            <person name="Skaloud P."/>
            <person name="Haon M."/>
            <person name="Grisel S."/>
            <person name="Petersen M."/>
            <person name="Berrin J.G."/>
            <person name="Delaux P.M."/>
            <person name="Dal Grande F."/>
            <person name="Keller J."/>
        </authorList>
    </citation>
    <scope>NUCLEOTIDE SEQUENCE [LARGE SCALE GENOMIC DNA]</scope>
    <source>
        <strain evidence="2 3">SAG 2523</strain>
    </source>
</reference>
<sequence length="91" mass="9720">MRVPLASPSRSTAALNQNFCPELAAALHTGPHCQAVLAAPSCMPPLQLVDTLSLLCRRGPSLPLHSRWTSSSHHPTSFSQLHGQSQAQKVS</sequence>
<dbReference type="EMBL" id="JALJOV010001596">
    <property type="protein sequence ID" value="KAK9845648.1"/>
    <property type="molecule type" value="Genomic_DNA"/>
</dbReference>
<keyword evidence="3" id="KW-1185">Reference proteome</keyword>
<proteinExistence type="predicted"/>
<feature type="compositionally biased region" description="Polar residues" evidence="1">
    <location>
        <begin position="67"/>
        <end position="91"/>
    </location>
</feature>
<evidence type="ECO:0000313" key="3">
    <source>
        <dbReference type="Proteomes" id="UP001485043"/>
    </source>
</evidence>
<protein>
    <submittedName>
        <fullName evidence="2">Uncharacterized protein</fullName>
    </submittedName>
</protein>
<evidence type="ECO:0000313" key="2">
    <source>
        <dbReference type="EMBL" id="KAK9845648.1"/>
    </source>
</evidence>
<evidence type="ECO:0000256" key="1">
    <source>
        <dbReference type="SAM" id="MobiDB-lite"/>
    </source>
</evidence>
<comment type="caution">
    <text evidence="2">The sequence shown here is derived from an EMBL/GenBank/DDBJ whole genome shotgun (WGS) entry which is preliminary data.</text>
</comment>